<reference evidence="18" key="1">
    <citation type="submission" date="2017-11" db="EMBL/GenBank/DDBJ databases">
        <authorList>
            <person name="Chan K.G."/>
            <person name="Lee L.S."/>
        </authorList>
    </citation>
    <scope>NUCLEOTIDE SEQUENCE [LARGE SCALE GENOMIC DNA]</scope>
    <source>
        <strain evidence="18">DSM 100970</strain>
    </source>
</reference>
<evidence type="ECO:0000256" key="14">
    <source>
        <dbReference type="ARBA" id="ARBA00049494"/>
    </source>
</evidence>
<dbReference type="OrthoDB" id="9803667at2"/>
<dbReference type="GO" id="GO:0003919">
    <property type="term" value="F:FMN adenylyltransferase activity"/>
    <property type="evidence" value="ECO:0007669"/>
    <property type="project" value="UniProtKB-UniRule"/>
</dbReference>
<dbReference type="EC" id="2.7.7.2" evidence="15"/>
<dbReference type="InterPro" id="IPR023465">
    <property type="entry name" value="Riboflavin_kinase_dom_sf"/>
</dbReference>
<comment type="pathway">
    <text evidence="2 15">Cofactor biosynthesis; FAD biosynthesis; FAD from FMN: step 1/1.</text>
</comment>
<dbReference type="SUPFAM" id="SSF52374">
    <property type="entry name" value="Nucleotidylyl transferase"/>
    <property type="match status" value="1"/>
</dbReference>
<keyword evidence="11 15" id="KW-0067">ATP-binding</keyword>
<evidence type="ECO:0000256" key="12">
    <source>
        <dbReference type="ARBA" id="ARBA00023268"/>
    </source>
</evidence>
<dbReference type="GO" id="GO:0009231">
    <property type="term" value="P:riboflavin biosynthetic process"/>
    <property type="evidence" value="ECO:0007669"/>
    <property type="project" value="InterPro"/>
</dbReference>
<name>A0A2I7N960_9NEIS</name>
<gene>
    <name evidence="17" type="primary">ribF</name>
    <name evidence="17" type="ORF">CUN60_12080</name>
</gene>
<dbReference type="RefSeq" id="WP_102952284.1">
    <property type="nucleotide sequence ID" value="NZ_CP024847.1"/>
</dbReference>
<dbReference type="SUPFAM" id="SSF82114">
    <property type="entry name" value="Riboflavin kinase-like"/>
    <property type="match status" value="1"/>
</dbReference>
<evidence type="ECO:0000256" key="5">
    <source>
        <dbReference type="ARBA" id="ARBA00022643"/>
    </source>
</evidence>
<comment type="catalytic activity">
    <reaction evidence="14 15">
        <text>FMN + ATP + H(+) = FAD + diphosphate</text>
        <dbReference type="Rhea" id="RHEA:17237"/>
        <dbReference type="ChEBI" id="CHEBI:15378"/>
        <dbReference type="ChEBI" id="CHEBI:30616"/>
        <dbReference type="ChEBI" id="CHEBI:33019"/>
        <dbReference type="ChEBI" id="CHEBI:57692"/>
        <dbReference type="ChEBI" id="CHEBI:58210"/>
        <dbReference type="EC" id="2.7.7.2"/>
    </reaction>
</comment>
<dbReference type="EMBL" id="CP024847">
    <property type="protein sequence ID" value="AUR52998.1"/>
    <property type="molecule type" value="Genomic_DNA"/>
</dbReference>
<keyword evidence="6 15" id="KW-0808">Transferase</keyword>
<keyword evidence="9 15" id="KW-0418">Kinase</keyword>
<dbReference type="PANTHER" id="PTHR22749">
    <property type="entry name" value="RIBOFLAVIN KINASE/FMN ADENYLYLTRANSFERASE"/>
    <property type="match status" value="1"/>
</dbReference>
<evidence type="ECO:0000313" key="17">
    <source>
        <dbReference type="EMBL" id="AUR52998.1"/>
    </source>
</evidence>
<dbReference type="Pfam" id="PF06574">
    <property type="entry name" value="FAD_syn"/>
    <property type="match status" value="1"/>
</dbReference>
<evidence type="ECO:0000256" key="7">
    <source>
        <dbReference type="ARBA" id="ARBA00022695"/>
    </source>
</evidence>
<comment type="catalytic activity">
    <reaction evidence="13 15">
        <text>riboflavin + ATP = FMN + ADP + H(+)</text>
        <dbReference type="Rhea" id="RHEA:14357"/>
        <dbReference type="ChEBI" id="CHEBI:15378"/>
        <dbReference type="ChEBI" id="CHEBI:30616"/>
        <dbReference type="ChEBI" id="CHEBI:57986"/>
        <dbReference type="ChEBI" id="CHEBI:58210"/>
        <dbReference type="ChEBI" id="CHEBI:456216"/>
        <dbReference type="EC" id="2.7.1.26"/>
    </reaction>
</comment>
<keyword evidence="4 15" id="KW-0285">Flavoprotein</keyword>
<keyword evidence="18" id="KW-1185">Reference proteome</keyword>
<dbReference type="CDD" id="cd02064">
    <property type="entry name" value="FAD_synthetase_N"/>
    <property type="match status" value="1"/>
</dbReference>
<evidence type="ECO:0000256" key="2">
    <source>
        <dbReference type="ARBA" id="ARBA00004726"/>
    </source>
</evidence>
<organism evidence="17 18">
    <name type="scientific">Aquella oligotrophica</name>
    <dbReference type="NCBI Taxonomy" id="2067065"/>
    <lineage>
        <taxon>Bacteria</taxon>
        <taxon>Pseudomonadati</taxon>
        <taxon>Pseudomonadota</taxon>
        <taxon>Betaproteobacteria</taxon>
        <taxon>Neisseriales</taxon>
        <taxon>Neisseriaceae</taxon>
        <taxon>Aquella</taxon>
    </lineage>
</organism>
<dbReference type="InterPro" id="IPR023468">
    <property type="entry name" value="Riboflavin_kinase"/>
</dbReference>
<dbReference type="UniPathway" id="UPA00277">
    <property type="reaction ID" value="UER00407"/>
</dbReference>
<evidence type="ECO:0000256" key="8">
    <source>
        <dbReference type="ARBA" id="ARBA00022741"/>
    </source>
</evidence>
<dbReference type="EC" id="2.7.1.26" evidence="15"/>
<keyword evidence="5 15" id="KW-0288">FMN</keyword>
<evidence type="ECO:0000256" key="3">
    <source>
        <dbReference type="ARBA" id="ARBA00005201"/>
    </source>
</evidence>
<evidence type="ECO:0000256" key="11">
    <source>
        <dbReference type="ARBA" id="ARBA00022840"/>
    </source>
</evidence>
<sequence>MLRLKITEAKQKQQKTIATIGNFDGMHRGHWQLIEKLNAVAKAENARSMVITFDTLPHEYFADQSGTIRTPRISLLRDKVMILAESKLIDEIVVLHFNASMAKLSPDEFIEDYLEEKLKIDQMIVGHDFRFGAKARGTIADLIRHGIVTDEFTEVKHNQIRVSSSLIRELASEQQLGLIRDYLGRNIRYSSRIVRGNQLARKFGMPTINLNLCKIRPVLWGIYVSYVYIDGVRYNGVTNIGKNPTVSEGKVYKIETHLLDVNTDLYGKIATVEILEYLRPELKFDDLDTLFKQMYKDMDDARDFFVRAN</sequence>
<evidence type="ECO:0000259" key="16">
    <source>
        <dbReference type="SMART" id="SM00904"/>
    </source>
</evidence>
<dbReference type="Pfam" id="PF01687">
    <property type="entry name" value="Flavokinase"/>
    <property type="match status" value="1"/>
</dbReference>
<protein>
    <recommendedName>
        <fullName evidence="15">Riboflavin biosynthesis protein</fullName>
    </recommendedName>
    <domain>
        <recommendedName>
            <fullName evidence="15">Riboflavin kinase</fullName>
            <ecNumber evidence="15">2.7.1.26</ecNumber>
        </recommendedName>
        <alternativeName>
            <fullName evidence="15">Flavokinase</fullName>
        </alternativeName>
    </domain>
    <domain>
        <recommendedName>
            <fullName evidence="15">FMN adenylyltransferase</fullName>
            <ecNumber evidence="15">2.7.7.2</ecNumber>
        </recommendedName>
        <alternativeName>
            <fullName evidence="15">FAD pyrophosphorylase</fullName>
        </alternativeName>
        <alternativeName>
            <fullName evidence="15">FAD synthase</fullName>
        </alternativeName>
    </domain>
</protein>
<proteinExistence type="inferred from homology"/>
<evidence type="ECO:0000256" key="15">
    <source>
        <dbReference type="PIRNR" id="PIRNR004491"/>
    </source>
</evidence>
<evidence type="ECO:0000256" key="6">
    <source>
        <dbReference type="ARBA" id="ARBA00022679"/>
    </source>
</evidence>
<dbReference type="PANTHER" id="PTHR22749:SF6">
    <property type="entry name" value="RIBOFLAVIN KINASE"/>
    <property type="match status" value="1"/>
</dbReference>
<dbReference type="InterPro" id="IPR014729">
    <property type="entry name" value="Rossmann-like_a/b/a_fold"/>
</dbReference>
<dbReference type="PIRSF" id="PIRSF004491">
    <property type="entry name" value="FAD_Synth"/>
    <property type="match status" value="1"/>
</dbReference>
<dbReference type="Proteomes" id="UP000236655">
    <property type="component" value="Chromosome"/>
</dbReference>
<dbReference type="InterPro" id="IPR015865">
    <property type="entry name" value="Riboflavin_kinase_bac/euk"/>
</dbReference>
<comment type="function">
    <text evidence="1">Catalyzes the phosphorylation of riboflavin to FMN followed by the adenylation of FMN to FAD.</text>
</comment>
<evidence type="ECO:0000256" key="1">
    <source>
        <dbReference type="ARBA" id="ARBA00002121"/>
    </source>
</evidence>
<keyword evidence="7 15" id="KW-0548">Nucleotidyltransferase</keyword>
<dbReference type="UniPathway" id="UPA00276">
    <property type="reaction ID" value="UER00406"/>
</dbReference>
<evidence type="ECO:0000256" key="10">
    <source>
        <dbReference type="ARBA" id="ARBA00022827"/>
    </source>
</evidence>
<evidence type="ECO:0000256" key="4">
    <source>
        <dbReference type="ARBA" id="ARBA00022630"/>
    </source>
</evidence>
<evidence type="ECO:0000256" key="13">
    <source>
        <dbReference type="ARBA" id="ARBA00047880"/>
    </source>
</evidence>
<comment type="pathway">
    <text evidence="3 15">Cofactor biosynthesis; FMN biosynthesis; FMN from riboflavin (ATP route): step 1/1.</text>
</comment>
<keyword evidence="8 15" id="KW-0547">Nucleotide-binding</keyword>
<comment type="similarity">
    <text evidence="15">Belongs to the ribF family.</text>
</comment>
<dbReference type="GO" id="GO:0006747">
    <property type="term" value="P:FAD biosynthetic process"/>
    <property type="evidence" value="ECO:0007669"/>
    <property type="project" value="UniProtKB-UniRule"/>
</dbReference>
<accession>A0A2I7N960</accession>
<evidence type="ECO:0000313" key="18">
    <source>
        <dbReference type="Proteomes" id="UP000236655"/>
    </source>
</evidence>
<evidence type="ECO:0000256" key="9">
    <source>
        <dbReference type="ARBA" id="ARBA00022777"/>
    </source>
</evidence>
<feature type="domain" description="Riboflavin kinase" evidence="16">
    <location>
        <begin position="182"/>
        <end position="306"/>
    </location>
</feature>
<keyword evidence="10 15" id="KW-0274">FAD</keyword>
<dbReference type="KEGG" id="nba:CUN60_12080"/>
<dbReference type="SMART" id="SM00904">
    <property type="entry name" value="Flavokinase"/>
    <property type="match status" value="1"/>
</dbReference>
<dbReference type="InterPro" id="IPR002606">
    <property type="entry name" value="Riboflavin_kinase_bac"/>
</dbReference>
<dbReference type="NCBIfam" id="TIGR00083">
    <property type="entry name" value="ribF"/>
    <property type="match status" value="1"/>
</dbReference>
<dbReference type="GO" id="GO:0005524">
    <property type="term" value="F:ATP binding"/>
    <property type="evidence" value="ECO:0007669"/>
    <property type="project" value="UniProtKB-UniRule"/>
</dbReference>
<dbReference type="GO" id="GO:0008531">
    <property type="term" value="F:riboflavin kinase activity"/>
    <property type="evidence" value="ECO:0007669"/>
    <property type="project" value="UniProtKB-UniRule"/>
</dbReference>
<dbReference type="InterPro" id="IPR015864">
    <property type="entry name" value="FAD_synthase"/>
</dbReference>
<keyword evidence="12" id="KW-0511">Multifunctional enzyme</keyword>
<dbReference type="Gene3D" id="2.40.30.30">
    <property type="entry name" value="Riboflavin kinase-like"/>
    <property type="match status" value="1"/>
</dbReference>
<dbReference type="AlphaFoldDB" id="A0A2I7N960"/>
<dbReference type="Gene3D" id="3.40.50.620">
    <property type="entry name" value="HUPs"/>
    <property type="match status" value="1"/>
</dbReference>
<dbReference type="GO" id="GO:0009398">
    <property type="term" value="P:FMN biosynthetic process"/>
    <property type="evidence" value="ECO:0007669"/>
    <property type="project" value="UniProtKB-UniRule"/>
</dbReference>